<dbReference type="GO" id="GO:0008270">
    <property type="term" value="F:zinc ion binding"/>
    <property type="evidence" value="ECO:0007669"/>
    <property type="project" value="InterPro"/>
</dbReference>
<dbReference type="CDD" id="cd05289">
    <property type="entry name" value="MDR_like_2"/>
    <property type="match status" value="1"/>
</dbReference>
<dbReference type="PANTHER" id="PTHR44573">
    <property type="entry name" value="NADPH-DEPENDENT ALKENAL/ONE OXIDOREDUCTASE, CHLOROPLASTIC"/>
    <property type="match status" value="1"/>
</dbReference>
<dbReference type="AlphaFoldDB" id="A0AAW2M8F4"/>
<dbReference type="InterPro" id="IPR002364">
    <property type="entry name" value="Quin_OxRdtase/zeta-crystal_CS"/>
</dbReference>
<evidence type="ECO:0000259" key="4">
    <source>
        <dbReference type="SMART" id="SM00829"/>
    </source>
</evidence>
<dbReference type="Pfam" id="PF08240">
    <property type="entry name" value="ADH_N"/>
    <property type="match status" value="1"/>
</dbReference>
<dbReference type="InterPro" id="IPR020843">
    <property type="entry name" value="ER"/>
</dbReference>
<proteinExistence type="inferred from homology"/>
<sequence length="309" mass="32862">MKAWIYSEYGGVEVLKLESNVAVPEVKDDQVLIKVSAAALNPVDFKRRLGLLKAADSPLPIVPGHDVAGIVVKVGSQVKELKEGDEVYGDIAEKALEKPKQLGSLAEYTVAEEKLLALKPRNLDFVQAAALPLAIETAYEGLEKAGLSEGKSILVLGGAGGVGTLVIQLAKQVFGASRIAATSSTQKLEFLKSLGADLVIDYTKDNFEALPEKFDVVYDAVGQSDRAVKAVKEGGGVVTIFGPVTPPAIGFVVTSNGEILKKLNPYLESGKVKPVLDPNGPFPFDKVNEAFSYLETNRATGKVVIYPIP</sequence>
<name>A0AAW2M8F4_9LAMI</name>
<dbReference type="InterPro" id="IPR013154">
    <property type="entry name" value="ADH-like_N"/>
</dbReference>
<evidence type="ECO:0000256" key="1">
    <source>
        <dbReference type="ARBA" id="ARBA00010371"/>
    </source>
</evidence>
<dbReference type="Pfam" id="PF13602">
    <property type="entry name" value="ADH_zinc_N_2"/>
    <property type="match status" value="1"/>
</dbReference>
<dbReference type="InterPro" id="IPR036291">
    <property type="entry name" value="NAD(P)-bd_dom_sf"/>
</dbReference>
<dbReference type="PANTHER" id="PTHR44573:SF1">
    <property type="entry name" value="NADPH-DEPENDENT ALKENAL_ONE OXIDOREDUCTASE, CHLOROPLASTIC"/>
    <property type="match status" value="1"/>
</dbReference>
<gene>
    <name evidence="5" type="ORF">Sangu_1803800</name>
</gene>
<accession>A0AAW2M8F4</accession>
<reference evidence="5" key="1">
    <citation type="submission" date="2020-06" db="EMBL/GenBank/DDBJ databases">
        <authorList>
            <person name="Li T."/>
            <person name="Hu X."/>
            <person name="Zhang T."/>
            <person name="Song X."/>
            <person name="Zhang H."/>
            <person name="Dai N."/>
            <person name="Sheng W."/>
            <person name="Hou X."/>
            <person name="Wei L."/>
        </authorList>
    </citation>
    <scope>NUCLEOTIDE SEQUENCE</scope>
    <source>
        <strain evidence="5">G01</strain>
        <tissue evidence="5">Leaf</tissue>
    </source>
</reference>
<dbReference type="SUPFAM" id="SSF50129">
    <property type="entry name" value="GroES-like"/>
    <property type="match status" value="1"/>
</dbReference>
<dbReference type="InterPro" id="IPR011032">
    <property type="entry name" value="GroES-like_sf"/>
</dbReference>
<comment type="caution">
    <text evidence="5">The sequence shown here is derived from an EMBL/GenBank/DDBJ whole genome shotgun (WGS) entry which is preliminary data.</text>
</comment>
<dbReference type="EMBL" id="JACGWK010000011">
    <property type="protein sequence ID" value="KAL0327258.1"/>
    <property type="molecule type" value="Genomic_DNA"/>
</dbReference>
<evidence type="ECO:0000256" key="3">
    <source>
        <dbReference type="ARBA" id="ARBA00023027"/>
    </source>
</evidence>
<organism evidence="5">
    <name type="scientific">Sesamum angustifolium</name>
    <dbReference type="NCBI Taxonomy" id="2727405"/>
    <lineage>
        <taxon>Eukaryota</taxon>
        <taxon>Viridiplantae</taxon>
        <taxon>Streptophyta</taxon>
        <taxon>Embryophyta</taxon>
        <taxon>Tracheophyta</taxon>
        <taxon>Spermatophyta</taxon>
        <taxon>Magnoliopsida</taxon>
        <taxon>eudicotyledons</taxon>
        <taxon>Gunneridae</taxon>
        <taxon>Pentapetalae</taxon>
        <taxon>asterids</taxon>
        <taxon>lamiids</taxon>
        <taxon>Lamiales</taxon>
        <taxon>Pedaliaceae</taxon>
        <taxon>Sesamum</taxon>
    </lineage>
</organism>
<dbReference type="InterPro" id="IPR044626">
    <property type="entry name" value="AOR-like"/>
</dbReference>
<protein>
    <submittedName>
        <fullName evidence="5">2-methylene-furan-3-one reductase</fullName>
    </submittedName>
</protein>
<keyword evidence="2" id="KW-0560">Oxidoreductase</keyword>
<dbReference type="SUPFAM" id="SSF51735">
    <property type="entry name" value="NAD(P)-binding Rossmann-fold domains"/>
    <property type="match status" value="1"/>
</dbReference>
<comment type="similarity">
    <text evidence="1">Belongs to the zinc-containing alcohol dehydrogenase family. Quinone oxidoreductase subfamily.</text>
</comment>
<evidence type="ECO:0000313" key="5">
    <source>
        <dbReference type="EMBL" id="KAL0327258.1"/>
    </source>
</evidence>
<feature type="domain" description="Enoyl reductase (ER)" evidence="4">
    <location>
        <begin position="10"/>
        <end position="305"/>
    </location>
</feature>
<reference evidence="5" key="2">
    <citation type="journal article" date="2024" name="Plant">
        <title>Genomic evolution and insights into agronomic trait innovations of Sesamum species.</title>
        <authorList>
            <person name="Miao H."/>
            <person name="Wang L."/>
            <person name="Qu L."/>
            <person name="Liu H."/>
            <person name="Sun Y."/>
            <person name="Le M."/>
            <person name="Wang Q."/>
            <person name="Wei S."/>
            <person name="Zheng Y."/>
            <person name="Lin W."/>
            <person name="Duan Y."/>
            <person name="Cao H."/>
            <person name="Xiong S."/>
            <person name="Wang X."/>
            <person name="Wei L."/>
            <person name="Li C."/>
            <person name="Ma Q."/>
            <person name="Ju M."/>
            <person name="Zhao R."/>
            <person name="Li G."/>
            <person name="Mu C."/>
            <person name="Tian Q."/>
            <person name="Mei H."/>
            <person name="Zhang T."/>
            <person name="Gao T."/>
            <person name="Zhang H."/>
        </authorList>
    </citation>
    <scope>NUCLEOTIDE SEQUENCE</scope>
    <source>
        <strain evidence="5">G01</strain>
    </source>
</reference>
<evidence type="ECO:0000256" key="2">
    <source>
        <dbReference type="ARBA" id="ARBA00023002"/>
    </source>
</evidence>
<dbReference type="SMART" id="SM00829">
    <property type="entry name" value="PKS_ER"/>
    <property type="match status" value="1"/>
</dbReference>
<dbReference type="Gene3D" id="3.40.50.720">
    <property type="entry name" value="NAD(P)-binding Rossmann-like Domain"/>
    <property type="match status" value="1"/>
</dbReference>
<dbReference type="Gene3D" id="3.90.180.10">
    <property type="entry name" value="Medium-chain alcohol dehydrogenases, catalytic domain"/>
    <property type="match status" value="1"/>
</dbReference>
<keyword evidence="3" id="KW-0520">NAD</keyword>
<dbReference type="PROSITE" id="PS01162">
    <property type="entry name" value="QOR_ZETA_CRYSTAL"/>
    <property type="match status" value="1"/>
</dbReference>
<dbReference type="GO" id="GO:0016628">
    <property type="term" value="F:oxidoreductase activity, acting on the CH-CH group of donors, NAD or NADP as acceptor"/>
    <property type="evidence" value="ECO:0007669"/>
    <property type="project" value="InterPro"/>
</dbReference>